<reference evidence="1" key="3">
    <citation type="journal article" date="2017" name="Nature">
        <title>Genome sequence of the progenitor of the wheat D genome Aegilops tauschii.</title>
        <authorList>
            <person name="Luo M.C."/>
            <person name="Gu Y.Q."/>
            <person name="Puiu D."/>
            <person name="Wang H."/>
            <person name="Twardziok S.O."/>
            <person name="Deal K.R."/>
            <person name="Huo N."/>
            <person name="Zhu T."/>
            <person name="Wang L."/>
            <person name="Wang Y."/>
            <person name="McGuire P.E."/>
            <person name="Liu S."/>
            <person name="Long H."/>
            <person name="Ramasamy R.K."/>
            <person name="Rodriguez J.C."/>
            <person name="Van S.L."/>
            <person name="Yuan L."/>
            <person name="Wang Z."/>
            <person name="Xia Z."/>
            <person name="Xiao L."/>
            <person name="Anderson O.D."/>
            <person name="Ouyang S."/>
            <person name="Liang Y."/>
            <person name="Zimin A.V."/>
            <person name="Pertea G."/>
            <person name="Qi P."/>
            <person name="Bennetzen J.L."/>
            <person name="Dai X."/>
            <person name="Dawson M.W."/>
            <person name="Muller H.G."/>
            <person name="Kugler K."/>
            <person name="Rivarola-Duarte L."/>
            <person name="Spannagl M."/>
            <person name="Mayer K.F.X."/>
            <person name="Lu F.H."/>
            <person name="Bevan M.W."/>
            <person name="Leroy P."/>
            <person name="Li P."/>
            <person name="You F.M."/>
            <person name="Sun Q."/>
            <person name="Liu Z."/>
            <person name="Lyons E."/>
            <person name="Wicker T."/>
            <person name="Salzberg S.L."/>
            <person name="Devos K.M."/>
            <person name="Dvorak J."/>
        </authorList>
    </citation>
    <scope>NUCLEOTIDE SEQUENCE [LARGE SCALE GENOMIC DNA]</scope>
    <source>
        <strain evidence="1">cv. AL8/78</strain>
    </source>
</reference>
<evidence type="ECO:0000313" key="2">
    <source>
        <dbReference type="Proteomes" id="UP000015105"/>
    </source>
</evidence>
<sequence length="204" mass="22927">QDFRPLSHDEAWLRRKLKCSYLGLASLERSIARQRVRLAWLRGDDVAVSYLNIHASHRKQRTAITSLQVGAQTVTSHDAMAEAAVSHFSGVLGTAEAREFSIDQSILRQYTSPLDDLDEPFSEEEIWRAVQCLPSGKAPGPDGFTTEFLRASWDIIKQDIYDAFNKFYTANGRGFQKLNEALLTLLPKRADAAALSDYRPISLI</sequence>
<proteinExistence type="predicted"/>
<dbReference type="Proteomes" id="UP000015105">
    <property type="component" value="Chromosome 5D"/>
</dbReference>
<evidence type="ECO:0008006" key="3">
    <source>
        <dbReference type="Google" id="ProtNLM"/>
    </source>
</evidence>
<protein>
    <recommendedName>
        <fullName evidence="3">Reverse transcriptase domain-containing protein</fullName>
    </recommendedName>
</protein>
<evidence type="ECO:0000313" key="1">
    <source>
        <dbReference type="EnsemblPlants" id="AET5Gv20316700.2"/>
    </source>
</evidence>
<dbReference type="Gramene" id="AET5Gv20316700.2">
    <property type="protein sequence ID" value="AET5Gv20316700.2"/>
    <property type="gene ID" value="AET5Gv20316700"/>
</dbReference>
<keyword evidence="2" id="KW-1185">Reference proteome</keyword>
<name>A0A453K6S6_AEGTS</name>
<reference evidence="2" key="2">
    <citation type="journal article" date="2017" name="Nat. Plants">
        <title>The Aegilops tauschii genome reveals multiple impacts of transposons.</title>
        <authorList>
            <person name="Zhao G."/>
            <person name="Zou C."/>
            <person name="Li K."/>
            <person name="Wang K."/>
            <person name="Li T."/>
            <person name="Gao L."/>
            <person name="Zhang X."/>
            <person name="Wang H."/>
            <person name="Yang Z."/>
            <person name="Liu X."/>
            <person name="Jiang W."/>
            <person name="Mao L."/>
            <person name="Kong X."/>
            <person name="Jiao Y."/>
            <person name="Jia J."/>
        </authorList>
    </citation>
    <scope>NUCLEOTIDE SEQUENCE [LARGE SCALE GENOMIC DNA]</scope>
    <source>
        <strain evidence="2">cv. AL8/78</strain>
    </source>
</reference>
<organism evidence="1 2">
    <name type="scientific">Aegilops tauschii subsp. strangulata</name>
    <name type="common">Goatgrass</name>
    <dbReference type="NCBI Taxonomy" id="200361"/>
    <lineage>
        <taxon>Eukaryota</taxon>
        <taxon>Viridiplantae</taxon>
        <taxon>Streptophyta</taxon>
        <taxon>Embryophyta</taxon>
        <taxon>Tracheophyta</taxon>
        <taxon>Spermatophyta</taxon>
        <taxon>Magnoliopsida</taxon>
        <taxon>Liliopsida</taxon>
        <taxon>Poales</taxon>
        <taxon>Poaceae</taxon>
        <taxon>BOP clade</taxon>
        <taxon>Pooideae</taxon>
        <taxon>Triticodae</taxon>
        <taxon>Triticeae</taxon>
        <taxon>Triticinae</taxon>
        <taxon>Aegilops</taxon>
    </lineage>
</organism>
<reference evidence="1" key="4">
    <citation type="submission" date="2019-03" db="UniProtKB">
        <authorList>
            <consortium name="EnsemblPlants"/>
        </authorList>
    </citation>
    <scope>IDENTIFICATION</scope>
</reference>
<dbReference type="PANTHER" id="PTHR19446">
    <property type="entry name" value="REVERSE TRANSCRIPTASES"/>
    <property type="match status" value="1"/>
</dbReference>
<reference evidence="2" key="1">
    <citation type="journal article" date="2014" name="Science">
        <title>Ancient hybridizations among the ancestral genomes of bread wheat.</title>
        <authorList>
            <consortium name="International Wheat Genome Sequencing Consortium,"/>
            <person name="Marcussen T."/>
            <person name="Sandve S.R."/>
            <person name="Heier L."/>
            <person name="Spannagl M."/>
            <person name="Pfeifer M."/>
            <person name="Jakobsen K.S."/>
            <person name="Wulff B.B."/>
            <person name="Steuernagel B."/>
            <person name="Mayer K.F."/>
            <person name="Olsen O.A."/>
        </authorList>
    </citation>
    <scope>NUCLEOTIDE SEQUENCE [LARGE SCALE GENOMIC DNA]</scope>
    <source>
        <strain evidence="2">cv. AL8/78</strain>
    </source>
</reference>
<dbReference type="STRING" id="200361.A0A453K6S6"/>
<dbReference type="AlphaFoldDB" id="A0A453K6S6"/>
<accession>A0A453K6S6</accession>
<dbReference type="EnsemblPlants" id="AET5Gv20316700.2">
    <property type="protein sequence ID" value="AET5Gv20316700.2"/>
    <property type="gene ID" value="AET5Gv20316700"/>
</dbReference>
<reference evidence="1" key="5">
    <citation type="journal article" date="2021" name="G3 (Bethesda)">
        <title>Aegilops tauschii genome assembly Aet v5.0 features greater sequence contiguity and improved annotation.</title>
        <authorList>
            <person name="Wang L."/>
            <person name="Zhu T."/>
            <person name="Rodriguez J.C."/>
            <person name="Deal K.R."/>
            <person name="Dubcovsky J."/>
            <person name="McGuire P.E."/>
            <person name="Lux T."/>
            <person name="Spannagl M."/>
            <person name="Mayer K.F.X."/>
            <person name="Baldrich P."/>
            <person name="Meyers B.C."/>
            <person name="Huo N."/>
            <person name="Gu Y.Q."/>
            <person name="Zhou H."/>
            <person name="Devos K.M."/>
            <person name="Bennetzen J.L."/>
            <person name="Unver T."/>
            <person name="Budak H."/>
            <person name="Gulick P.J."/>
            <person name="Galiba G."/>
            <person name="Kalapos B."/>
            <person name="Nelson D.R."/>
            <person name="Li P."/>
            <person name="You F.M."/>
            <person name="Luo M.C."/>
            <person name="Dvorak J."/>
        </authorList>
    </citation>
    <scope>NUCLEOTIDE SEQUENCE [LARGE SCALE GENOMIC DNA]</scope>
    <source>
        <strain evidence="1">cv. AL8/78</strain>
    </source>
</reference>